<accession>A0ABY4IMT9</accession>
<sequence>MKRSTKITMVVSAAVVTGLLVLALPAMIGATTWVTGVFGAGSGSPAATEPPNPTADPASDDGLVDLGDGISVPAGGPGECTSTAHISTMSTRTDDSGPYYSKLIGDLVDRGPSELASGQALTDEAGGVYAYEVAAGDSAIAIGERFCIDYITVQSHNHVRAGMIHAGNILYLRPDPTLPWVSPYEPFDVQPGEQTGPYYDAIDFMRNAVVAQDLAEAQRVWAGLGPHIHPDARTIATRALEAGDWELLRQMFP</sequence>
<organism evidence="2 3">
    <name type="scientific">Microbacterium galbinum</name>
    <dbReference type="NCBI Taxonomy" id="2851646"/>
    <lineage>
        <taxon>Bacteria</taxon>
        <taxon>Bacillati</taxon>
        <taxon>Actinomycetota</taxon>
        <taxon>Actinomycetes</taxon>
        <taxon>Micrococcales</taxon>
        <taxon>Microbacteriaceae</taxon>
        <taxon>Microbacterium</taxon>
    </lineage>
</organism>
<proteinExistence type="predicted"/>
<feature type="region of interest" description="Disordered" evidence="1">
    <location>
        <begin position="43"/>
        <end position="63"/>
    </location>
</feature>
<evidence type="ECO:0000313" key="2">
    <source>
        <dbReference type="EMBL" id="UPL14104.1"/>
    </source>
</evidence>
<dbReference type="RefSeq" id="WP_247957232.1">
    <property type="nucleotide sequence ID" value="NZ_CP078077.1"/>
</dbReference>
<dbReference type="EMBL" id="CP078077">
    <property type="protein sequence ID" value="UPL14104.1"/>
    <property type="molecule type" value="Genomic_DNA"/>
</dbReference>
<gene>
    <name evidence="2" type="ORF">KV396_06285</name>
</gene>
<keyword evidence="3" id="KW-1185">Reference proteome</keyword>
<reference evidence="2 3" key="1">
    <citation type="submission" date="2021-06" db="EMBL/GenBank/DDBJ databases">
        <title>Genome-based taxonomic framework of Microbacterium strains isolated from marine environment, the description of four new species and reclassification of four preexisting species.</title>
        <authorList>
            <person name="Lee S.D."/>
            <person name="Kim S.-M."/>
            <person name="Byeon Y.-S."/>
            <person name="Yang H.L."/>
            <person name="Kim I.S."/>
        </authorList>
    </citation>
    <scope>NUCLEOTIDE SEQUENCE [LARGE SCALE GENOMIC DNA]</scope>
    <source>
        <strain evidence="2 3">SSW1-36</strain>
    </source>
</reference>
<dbReference type="Proteomes" id="UP000831963">
    <property type="component" value="Chromosome"/>
</dbReference>
<name>A0ABY4IMT9_9MICO</name>
<evidence type="ECO:0008006" key="4">
    <source>
        <dbReference type="Google" id="ProtNLM"/>
    </source>
</evidence>
<evidence type="ECO:0000256" key="1">
    <source>
        <dbReference type="SAM" id="MobiDB-lite"/>
    </source>
</evidence>
<protein>
    <recommendedName>
        <fullName evidence="4">LysM domain-containing protein</fullName>
    </recommendedName>
</protein>
<evidence type="ECO:0000313" key="3">
    <source>
        <dbReference type="Proteomes" id="UP000831963"/>
    </source>
</evidence>